<dbReference type="AlphaFoldDB" id="A0A480AFR3"/>
<evidence type="ECO:0000313" key="4">
    <source>
        <dbReference type="Proteomes" id="UP000299367"/>
    </source>
</evidence>
<dbReference type="EMBL" id="BJCF01000057">
    <property type="protein sequence ID" value="GCL43880.1"/>
    <property type="molecule type" value="Genomic_DNA"/>
</dbReference>
<dbReference type="InterPro" id="IPR025478">
    <property type="entry name" value="COP23"/>
</dbReference>
<name>A0A480AFR3_9CYAN</name>
<organism evidence="3 4">
    <name type="scientific">Dolichospermum planctonicum</name>
    <dbReference type="NCBI Taxonomy" id="136072"/>
    <lineage>
        <taxon>Bacteria</taxon>
        <taxon>Bacillati</taxon>
        <taxon>Cyanobacteriota</taxon>
        <taxon>Cyanophyceae</taxon>
        <taxon>Nostocales</taxon>
        <taxon>Aphanizomenonaceae</taxon>
        <taxon>Dolichospermum</taxon>
    </lineage>
</organism>
<dbReference type="RefSeq" id="WP_137909315.1">
    <property type="nucleotide sequence ID" value="NZ_BJCF01000057.1"/>
</dbReference>
<comment type="caution">
    <text evidence="3">The sequence shown here is derived from an EMBL/GenBank/DDBJ whole genome shotgun (WGS) entry which is preliminary data.</text>
</comment>
<keyword evidence="2" id="KW-0732">Signal</keyword>
<feature type="region of interest" description="Disordered" evidence="1">
    <location>
        <begin position="226"/>
        <end position="260"/>
    </location>
</feature>
<protein>
    <recommendedName>
        <fullName evidence="5">Circadian oscillating protein COP23</fullName>
    </recommendedName>
</protein>
<evidence type="ECO:0008006" key="5">
    <source>
        <dbReference type="Google" id="ProtNLM"/>
    </source>
</evidence>
<dbReference type="Pfam" id="PF14218">
    <property type="entry name" value="COP23"/>
    <property type="match status" value="1"/>
</dbReference>
<gene>
    <name evidence="3" type="ORF">NIES80_36000</name>
</gene>
<evidence type="ECO:0000313" key="3">
    <source>
        <dbReference type="EMBL" id="GCL43880.1"/>
    </source>
</evidence>
<feature type="signal peptide" evidence="2">
    <location>
        <begin position="1"/>
        <end position="27"/>
    </location>
</feature>
<accession>A0A480AFR3</accession>
<sequence length="260" mass="28119">MSLQSLRFLFLSSLGCSLFFGNAVTVAQVVVPTIPSGSSTVPSSSTTVPSGSTTTSVPNSTTVNSSTRFSCQSYNGQFTVMYQPQSQPGQYFAWAAPQNLGGGWDAQKRCQAIAGRLELYRPDGLQELRIALENNENIICVTTEAQPNCRIVLTVPRGKDPYAIRNSVFQNLTTADSGQQTIAVDTYTEPQRGKGDSLYNIGQTLVSGNNQLSSFRSGINLKPYLDPQDGGTAKKLRNGVGIGRNRPKKDPARLNPGRFR</sequence>
<feature type="region of interest" description="Disordered" evidence="1">
    <location>
        <begin position="36"/>
        <end position="61"/>
    </location>
</feature>
<reference evidence="4" key="1">
    <citation type="submission" date="2019-02" db="EMBL/GenBank/DDBJ databases">
        <title>Draft genome sequence of Dolichospermum planctonicum NIES-80.</title>
        <authorList>
            <person name="Yamaguchi H."/>
            <person name="Suzuki S."/>
            <person name="Kawachi M."/>
        </authorList>
    </citation>
    <scope>NUCLEOTIDE SEQUENCE [LARGE SCALE GENOMIC DNA]</scope>
    <source>
        <strain evidence="4">NIES-80</strain>
    </source>
</reference>
<dbReference type="Proteomes" id="UP000299367">
    <property type="component" value="Unassembled WGS sequence"/>
</dbReference>
<evidence type="ECO:0000256" key="2">
    <source>
        <dbReference type="SAM" id="SignalP"/>
    </source>
</evidence>
<proteinExistence type="predicted"/>
<evidence type="ECO:0000256" key="1">
    <source>
        <dbReference type="SAM" id="MobiDB-lite"/>
    </source>
</evidence>
<dbReference type="OrthoDB" id="515781at2"/>
<feature type="chain" id="PRO_5019866142" description="Circadian oscillating protein COP23" evidence="2">
    <location>
        <begin position="28"/>
        <end position="260"/>
    </location>
</feature>